<dbReference type="Pfam" id="PF13692">
    <property type="entry name" value="Glyco_trans_1_4"/>
    <property type="match status" value="1"/>
</dbReference>
<dbReference type="Gene3D" id="3.40.50.2000">
    <property type="entry name" value="Glycogen Phosphorylase B"/>
    <property type="match status" value="1"/>
</dbReference>
<reference evidence="1 2" key="1">
    <citation type="submission" date="2024-06" db="EMBL/GenBank/DDBJ databases">
        <authorList>
            <person name="Li F."/>
        </authorList>
    </citation>
    <scope>NUCLEOTIDE SEQUENCE [LARGE SCALE GENOMIC DNA]</scope>
    <source>
        <strain evidence="1 2">GXAS 311</strain>
    </source>
</reference>
<dbReference type="SUPFAM" id="SSF53756">
    <property type="entry name" value="UDP-Glycosyltransferase/glycogen phosphorylase"/>
    <property type="match status" value="1"/>
</dbReference>
<dbReference type="EMBL" id="JBEVCJ010000001">
    <property type="protein sequence ID" value="MET1253597.1"/>
    <property type="molecule type" value="Genomic_DNA"/>
</dbReference>
<protein>
    <submittedName>
        <fullName evidence="1">Glycosyltransferase</fullName>
        <ecNumber evidence="1">2.4.-.-</ecNumber>
    </submittedName>
</protein>
<evidence type="ECO:0000313" key="1">
    <source>
        <dbReference type="EMBL" id="MET1253597.1"/>
    </source>
</evidence>
<comment type="caution">
    <text evidence="1">The sequence shown here is derived from an EMBL/GenBank/DDBJ whole genome shotgun (WGS) entry which is preliminary data.</text>
</comment>
<evidence type="ECO:0000313" key="2">
    <source>
        <dbReference type="Proteomes" id="UP001548189"/>
    </source>
</evidence>
<dbReference type="Proteomes" id="UP001548189">
    <property type="component" value="Unassembled WGS sequence"/>
</dbReference>
<accession>A0ABV2BPT3</accession>
<dbReference type="EC" id="2.4.-.-" evidence="1"/>
<organism evidence="1 2">
    <name type="scientific">Aliikangiella maris</name>
    <dbReference type="NCBI Taxonomy" id="3162458"/>
    <lineage>
        <taxon>Bacteria</taxon>
        <taxon>Pseudomonadati</taxon>
        <taxon>Pseudomonadota</taxon>
        <taxon>Gammaproteobacteria</taxon>
        <taxon>Oceanospirillales</taxon>
        <taxon>Pleioneaceae</taxon>
        <taxon>Aliikangiella</taxon>
    </lineage>
</organism>
<name>A0ABV2BPT3_9GAMM</name>
<keyword evidence="1" id="KW-0328">Glycosyltransferase</keyword>
<sequence length="338" mass="38152">MENLNILALTLGENTPSSRFRVRKLTPELTRFNINVDELYAKYGSYPPAGSINRLGWLPLALKDAYLRVRKSKDYDLCLVQKPLLSTLITFEPFIRKPFIFDVDDAVHLGKRGGLINKIAQKSAHVICGNQFLAEHYSKFAEVTILPTAVDTGYFYPQKTKDDRLTIGWSGSSSGFKYLYNIEAQLLEVLNRHSEACIKIVSNEPPKFKLIDPTRIIFEKWTSDTEVQAIQDFSVGLMPLDDNQWERGKCSYKMLTYMSVGVPVVVSDVGMNISVMSHGESGYLASTPSDWIEAISELLNSQSLREKMGGIGRKVVCEHYSNNVIVPQLTRVIRNICK</sequence>
<proteinExistence type="predicted"/>
<dbReference type="GO" id="GO:0016757">
    <property type="term" value="F:glycosyltransferase activity"/>
    <property type="evidence" value="ECO:0007669"/>
    <property type="project" value="UniProtKB-KW"/>
</dbReference>
<gene>
    <name evidence="1" type="ORF">ABVT43_00510</name>
</gene>
<keyword evidence="2" id="KW-1185">Reference proteome</keyword>
<keyword evidence="1" id="KW-0808">Transferase</keyword>
<dbReference type="RefSeq" id="WP_353873138.1">
    <property type="nucleotide sequence ID" value="NZ_JBEVCJ010000001.1"/>
</dbReference>